<keyword evidence="6" id="KW-0460">Magnesium</keyword>
<comment type="similarity">
    <text evidence="1">Belongs to the folylpolyglutamate synthase family.</text>
</comment>
<evidence type="ECO:0000256" key="1">
    <source>
        <dbReference type="ARBA" id="ARBA00008276"/>
    </source>
</evidence>
<dbReference type="GO" id="GO:0004326">
    <property type="term" value="F:tetrahydrofolylpolyglutamate synthase activity"/>
    <property type="evidence" value="ECO:0007669"/>
    <property type="project" value="InterPro"/>
</dbReference>
<dbReference type="SUPFAM" id="SSF53244">
    <property type="entry name" value="MurD-like peptide ligases, peptide-binding domain"/>
    <property type="match status" value="1"/>
</dbReference>
<feature type="non-terminal residue" evidence="8">
    <location>
        <position position="259"/>
    </location>
</feature>
<evidence type="ECO:0000256" key="5">
    <source>
        <dbReference type="ARBA" id="ARBA00022840"/>
    </source>
</evidence>
<dbReference type="Gene3D" id="3.40.1190.10">
    <property type="entry name" value="Mur-like, catalytic domain"/>
    <property type="match status" value="1"/>
</dbReference>
<evidence type="ECO:0000256" key="4">
    <source>
        <dbReference type="ARBA" id="ARBA00022741"/>
    </source>
</evidence>
<protein>
    <recommendedName>
        <fullName evidence="7">Mur ligase C-terminal domain-containing protein</fullName>
    </recommendedName>
</protein>
<dbReference type="InterPro" id="IPR036565">
    <property type="entry name" value="Mur-like_cat_sf"/>
</dbReference>
<evidence type="ECO:0000313" key="8">
    <source>
        <dbReference type="EMBL" id="GAH09067.1"/>
    </source>
</evidence>
<proteinExistence type="inferred from homology"/>
<dbReference type="InterPro" id="IPR036615">
    <property type="entry name" value="Mur_ligase_C_dom_sf"/>
</dbReference>
<evidence type="ECO:0000259" key="7">
    <source>
        <dbReference type="Pfam" id="PF02875"/>
    </source>
</evidence>
<gene>
    <name evidence="8" type="ORF">S01H4_53885</name>
</gene>
<sequence length="259" mass="28892">IIMPVLSVITNISLDHTEFLGTHPRSIAREKGGIIKENVPLIIGRAEVPTEEVLRSMARERDAPVLSANLIYETQFRTLNLDGSMQLRFSKKGSSSIRSICCDLSGEYQQENIITAYTALEQLQKLNWKISESHIQEGFASVIASTGIMGRWHTIGHNPRSICDTAHNVDGIAAVIRQVKQIPWLRLHMVWGMVDDKDLDMILPLLPEEATYYFTRASVPRSMDSKVLAKRAGEFGLKGFPFPNVAEAYRAAQKEAGAD</sequence>
<keyword evidence="5" id="KW-0067">ATP-binding</keyword>
<dbReference type="Pfam" id="PF02875">
    <property type="entry name" value="Mur_ligase_C"/>
    <property type="match status" value="1"/>
</dbReference>
<comment type="caution">
    <text evidence="8">The sequence shown here is derived from an EMBL/GenBank/DDBJ whole genome shotgun (WGS) entry which is preliminary data.</text>
</comment>
<dbReference type="EMBL" id="BART01030951">
    <property type="protein sequence ID" value="GAH09067.1"/>
    <property type="molecule type" value="Genomic_DNA"/>
</dbReference>
<dbReference type="PANTHER" id="PTHR11136">
    <property type="entry name" value="FOLYLPOLYGLUTAMATE SYNTHASE-RELATED"/>
    <property type="match status" value="1"/>
</dbReference>
<keyword evidence="2" id="KW-0436">Ligase</keyword>
<evidence type="ECO:0000256" key="2">
    <source>
        <dbReference type="ARBA" id="ARBA00022598"/>
    </source>
</evidence>
<evidence type="ECO:0000256" key="3">
    <source>
        <dbReference type="ARBA" id="ARBA00022723"/>
    </source>
</evidence>
<dbReference type="AlphaFoldDB" id="X1CMS9"/>
<feature type="domain" description="Mur ligase C-terminal" evidence="7">
    <location>
        <begin position="150"/>
        <end position="258"/>
    </location>
</feature>
<keyword evidence="4" id="KW-0547">Nucleotide-binding</keyword>
<organism evidence="8">
    <name type="scientific">marine sediment metagenome</name>
    <dbReference type="NCBI Taxonomy" id="412755"/>
    <lineage>
        <taxon>unclassified sequences</taxon>
        <taxon>metagenomes</taxon>
        <taxon>ecological metagenomes</taxon>
    </lineage>
</organism>
<evidence type="ECO:0000256" key="6">
    <source>
        <dbReference type="ARBA" id="ARBA00022842"/>
    </source>
</evidence>
<dbReference type="InterPro" id="IPR001645">
    <property type="entry name" value="Folylpolyglutamate_synth"/>
</dbReference>
<dbReference type="GO" id="GO:0008841">
    <property type="term" value="F:dihydrofolate synthase activity"/>
    <property type="evidence" value="ECO:0007669"/>
    <property type="project" value="TreeGrafter"/>
</dbReference>
<accession>X1CMS9</accession>
<dbReference type="GO" id="GO:0005524">
    <property type="term" value="F:ATP binding"/>
    <property type="evidence" value="ECO:0007669"/>
    <property type="project" value="UniProtKB-KW"/>
</dbReference>
<dbReference type="InterPro" id="IPR004101">
    <property type="entry name" value="Mur_ligase_C"/>
</dbReference>
<name>X1CMS9_9ZZZZ</name>
<dbReference type="GO" id="GO:0005737">
    <property type="term" value="C:cytoplasm"/>
    <property type="evidence" value="ECO:0007669"/>
    <property type="project" value="TreeGrafter"/>
</dbReference>
<dbReference type="PANTHER" id="PTHR11136:SF0">
    <property type="entry name" value="DIHYDROFOLATE SYNTHETASE-RELATED"/>
    <property type="match status" value="1"/>
</dbReference>
<feature type="non-terminal residue" evidence="8">
    <location>
        <position position="1"/>
    </location>
</feature>
<keyword evidence="3" id="KW-0479">Metal-binding</keyword>
<reference evidence="8" key="1">
    <citation type="journal article" date="2014" name="Front. Microbiol.">
        <title>High frequency of phylogenetically diverse reductive dehalogenase-homologous genes in deep subseafloor sedimentary metagenomes.</title>
        <authorList>
            <person name="Kawai M."/>
            <person name="Futagami T."/>
            <person name="Toyoda A."/>
            <person name="Takaki Y."/>
            <person name="Nishi S."/>
            <person name="Hori S."/>
            <person name="Arai W."/>
            <person name="Tsubouchi T."/>
            <person name="Morono Y."/>
            <person name="Uchiyama I."/>
            <person name="Ito T."/>
            <person name="Fujiyama A."/>
            <person name="Inagaki F."/>
            <person name="Takami H."/>
        </authorList>
    </citation>
    <scope>NUCLEOTIDE SEQUENCE</scope>
    <source>
        <strain evidence="8">Expedition CK06-06</strain>
    </source>
</reference>
<dbReference type="GO" id="GO:0046872">
    <property type="term" value="F:metal ion binding"/>
    <property type="evidence" value="ECO:0007669"/>
    <property type="project" value="UniProtKB-KW"/>
</dbReference>
<dbReference type="Gene3D" id="3.90.190.20">
    <property type="entry name" value="Mur ligase, C-terminal domain"/>
    <property type="match status" value="1"/>
</dbReference>
<dbReference type="SUPFAM" id="SSF53623">
    <property type="entry name" value="MurD-like peptide ligases, catalytic domain"/>
    <property type="match status" value="1"/>
</dbReference>